<dbReference type="InterPro" id="IPR013096">
    <property type="entry name" value="Cupin_2"/>
</dbReference>
<keyword evidence="3" id="KW-1185">Reference proteome</keyword>
<name>A0A9Q7ANS9_9BACT</name>
<evidence type="ECO:0000313" key="2">
    <source>
        <dbReference type="EMBL" id="QTX32683.1"/>
    </source>
</evidence>
<sequence>MTEALQENLAGKLDDLPLISAASLGEGVLKRIVFGPGRFFDDYSVRLFTLPARKIIPVHEHDWPHYLITLDGHGQVVIDGVLHDLPQGSWAHVPADVPHSYGNSGDDPFTFLCIVPWRGDPQGRRIGMKQRRIEEKEQEN</sequence>
<dbReference type="SUPFAM" id="SSF51182">
    <property type="entry name" value="RmlC-like cupins"/>
    <property type="match status" value="1"/>
</dbReference>
<dbReference type="AlphaFoldDB" id="A0A9Q7ANS9"/>
<dbReference type="KEGG" id="aram:KAR29_01705"/>
<proteinExistence type="predicted"/>
<dbReference type="PANTHER" id="PTHR37694">
    <property type="entry name" value="SLR8022 PROTEIN"/>
    <property type="match status" value="1"/>
</dbReference>
<dbReference type="Pfam" id="PF07883">
    <property type="entry name" value="Cupin_2"/>
    <property type="match status" value="1"/>
</dbReference>
<accession>A0A9Q7ANS9</accession>
<dbReference type="InterPro" id="IPR011051">
    <property type="entry name" value="RmlC_Cupin_sf"/>
</dbReference>
<dbReference type="PANTHER" id="PTHR37694:SF1">
    <property type="entry name" value="SLR8022 PROTEIN"/>
    <property type="match status" value="1"/>
</dbReference>
<dbReference type="InterPro" id="IPR014710">
    <property type="entry name" value="RmlC-like_jellyroll"/>
</dbReference>
<dbReference type="EMBL" id="CP072943">
    <property type="protein sequence ID" value="QTX32683.1"/>
    <property type="molecule type" value="Genomic_DNA"/>
</dbReference>
<dbReference type="RefSeq" id="WP_274373933.1">
    <property type="nucleotide sequence ID" value="NZ_CP072943.1"/>
</dbReference>
<organism evidence="2 3">
    <name type="scientific">Aminithiophilus ramosus</name>
    <dbReference type="NCBI Taxonomy" id="3029084"/>
    <lineage>
        <taxon>Bacteria</taxon>
        <taxon>Thermotogati</taxon>
        <taxon>Synergistota</taxon>
        <taxon>Synergistia</taxon>
        <taxon>Synergistales</taxon>
        <taxon>Aminithiophilaceae</taxon>
        <taxon>Aminithiophilus</taxon>
    </lineage>
</organism>
<reference evidence="3" key="1">
    <citation type="submission" date="2021-04" db="EMBL/GenBank/DDBJ databases">
        <title>A novel Synergistetes isolate from a pyrite-forming mixed culture.</title>
        <authorList>
            <person name="Bunk B."/>
            <person name="Sproer C."/>
            <person name="Spring S."/>
            <person name="Pester M."/>
        </authorList>
    </citation>
    <scope>NUCLEOTIDE SEQUENCE [LARGE SCALE GENOMIC DNA]</scope>
    <source>
        <strain evidence="3">J.5.4.2-T.3.5.2</strain>
    </source>
</reference>
<evidence type="ECO:0000259" key="1">
    <source>
        <dbReference type="Pfam" id="PF07883"/>
    </source>
</evidence>
<protein>
    <submittedName>
        <fullName evidence="2">Cupin domain-containing protein</fullName>
    </submittedName>
</protein>
<feature type="domain" description="Cupin type-2" evidence="1">
    <location>
        <begin position="47"/>
        <end position="115"/>
    </location>
</feature>
<evidence type="ECO:0000313" key="3">
    <source>
        <dbReference type="Proteomes" id="UP000671879"/>
    </source>
</evidence>
<dbReference type="Gene3D" id="2.60.120.10">
    <property type="entry name" value="Jelly Rolls"/>
    <property type="match status" value="1"/>
</dbReference>
<dbReference type="Proteomes" id="UP000671879">
    <property type="component" value="Chromosome"/>
</dbReference>
<gene>
    <name evidence="2" type="ORF">KAR29_01705</name>
</gene>